<proteinExistence type="predicted"/>
<comment type="caution">
    <text evidence="1">The sequence shown here is derived from an EMBL/GenBank/DDBJ whole genome shotgun (WGS) entry which is preliminary data.</text>
</comment>
<evidence type="ECO:0000313" key="2">
    <source>
        <dbReference type="Proteomes" id="UP001642464"/>
    </source>
</evidence>
<organism evidence="1 2">
    <name type="scientific">Durusdinium trenchii</name>
    <dbReference type="NCBI Taxonomy" id="1381693"/>
    <lineage>
        <taxon>Eukaryota</taxon>
        <taxon>Sar</taxon>
        <taxon>Alveolata</taxon>
        <taxon>Dinophyceae</taxon>
        <taxon>Suessiales</taxon>
        <taxon>Symbiodiniaceae</taxon>
        <taxon>Durusdinium</taxon>
    </lineage>
</organism>
<protein>
    <submittedName>
        <fullName evidence="1">Uncharacterized protein</fullName>
    </submittedName>
</protein>
<evidence type="ECO:0000313" key="1">
    <source>
        <dbReference type="EMBL" id="CAK9048499.1"/>
    </source>
</evidence>
<gene>
    <name evidence="1" type="ORF">SCF082_LOCUS27001</name>
</gene>
<keyword evidence="2" id="KW-1185">Reference proteome</keyword>
<accession>A0ABP0MCN3</accession>
<sequence length="140" mass="15534">DDELKAMKWIIVDTPDNLEPVATSTLRKTFKNKLAALGGWKRKGKKGAEGGQEVDPVAAECAQRKQHVTLLLGAVRKLKEVGLVDWADAEAGDPARQPGGRHRVLVFKKRLWSDILPNETALEWAKKLKVSQDQFPQVAD</sequence>
<dbReference type="EMBL" id="CAXAMM010020735">
    <property type="protein sequence ID" value="CAK9048499.1"/>
    <property type="molecule type" value="Genomic_DNA"/>
</dbReference>
<name>A0ABP0MCN3_9DINO</name>
<reference evidence="1 2" key="1">
    <citation type="submission" date="2024-02" db="EMBL/GenBank/DDBJ databases">
        <authorList>
            <person name="Chen Y."/>
            <person name="Shah S."/>
            <person name="Dougan E. K."/>
            <person name="Thang M."/>
            <person name="Chan C."/>
        </authorList>
    </citation>
    <scope>NUCLEOTIDE SEQUENCE [LARGE SCALE GENOMIC DNA]</scope>
</reference>
<dbReference type="Proteomes" id="UP001642464">
    <property type="component" value="Unassembled WGS sequence"/>
</dbReference>
<feature type="non-terminal residue" evidence="1">
    <location>
        <position position="1"/>
    </location>
</feature>